<dbReference type="SMART" id="SM00823">
    <property type="entry name" value="PKS_PP"/>
    <property type="match status" value="1"/>
</dbReference>
<evidence type="ECO:0000259" key="11">
    <source>
        <dbReference type="PROSITE" id="PS52004"/>
    </source>
</evidence>
<dbReference type="GO" id="GO:0030639">
    <property type="term" value="P:polyketide biosynthetic process"/>
    <property type="evidence" value="ECO:0007669"/>
    <property type="project" value="UniProtKB-ARBA"/>
</dbReference>
<dbReference type="InterPro" id="IPR001227">
    <property type="entry name" value="Ac_transferase_dom_sf"/>
</dbReference>
<dbReference type="InterPro" id="IPR032821">
    <property type="entry name" value="PKS_assoc"/>
</dbReference>
<evidence type="ECO:0000313" key="14">
    <source>
        <dbReference type="Proteomes" id="UP000091956"/>
    </source>
</evidence>
<dbReference type="RefSeq" id="XP_018135262.1">
    <property type="nucleotide sequence ID" value="XM_018269900.2"/>
</dbReference>
<dbReference type="Gene3D" id="3.90.180.10">
    <property type="entry name" value="Medium-chain alcohol dehydrogenases, catalytic domain"/>
    <property type="match status" value="1"/>
</dbReference>
<dbReference type="SUPFAM" id="SSF51735">
    <property type="entry name" value="NAD(P)-binding Rossmann-fold domains"/>
    <property type="match status" value="2"/>
</dbReference>
<dbReference type="InterPro" id="IPR011032">
    <property type="entry name" value="GroES-like_sf"/>
</dbReference>
<dbReference type="Pfam" id="PF23297">
    <property type="entry name" value="ACP_SdgA_C"/>
    <property type="match status" value="1"/>
</dbReference>
<dbReference type="GO" id="GO:0004312">
    <property type="term" value="F:fatty acid synthase activity"/>
    <property type="evidence" value="ECO:0007669"/>
    <property type="project" value="TreeGrafter"/>
</dbReference>
<dbReference type="Gene3D" id="3.40.50.150">
    <property type="entry name" value="Vaccinia Virus protein VP39"/>
    <property type="match status" value="1"/>
</dbReference>
<evidence type="ECO:0000256" key="8">
    <source>
        <dbReference type="PROSITE-ProRule" id="PRU01363"/>
    </source>
</evidence>
<dbReference type="SMART" id="SM00826">
    <property type="entry name" value="PKS_DH"/>
    <property type="match status" value="1"/>
</dbReference>
<dbReference type="CDD" id="cd02440">
    <property type="entry name" value="AdoMet_MTases"/>
    <property type="match status" value="1"/>
</dbReference>
<dbReference type="Pfam" id="PF08659">
    <property type="entry name" value="KR"/>
    <property type="match status" value="1"/>
</dbReference>
<protein>
    <submittedName>
        <fullName evidence="13">Type I Iterative Polyketide synthase (PKS)</fullName>
    </submittedName>
</protein>
<dbReference type="SUPFAM" id="SSF47336">
    <property type="entry name" value="ACP-like"/>
    <property type="match status" value="1"/>
</dbReference>
<evidence type="ECO:0000256" key="1">
    <source>
        <dbReference type="ARBA" id="ARBA00022450"/>
    </source>
</evidence>
<dbReference type="GO" id="GO:0006633">
    <property type="term" value="P:fatty acid biosynthetic process"/>
    <property type="evidence" value="ECO:0007669"/>
    <property type="project" value="TreeGrafter"/>
</dbReference>
<dbReference type="InterPro" id="IPR016035">
    <property type="entry name" value="Acyl_Trfase/lysoPLipase"/>
</dbReference>
<dbReference type="Gene3D" id="3.40.366.10">
    <property type="entry name" value="Malonyl-Coenzyme A Acyl Carrier Protein, domain 2"/>
    <property type="match status" value="1"/>
</dbReference>
<feature type="active site" description="Proton acceptor; for dehydratase activity" evidence="8">
    <location>
        <position position="1055"/>
    </location>
</feature>
<keyword evidence="1" id="KW-0596">Phosphopantetheine</keyword>
<evidence type="ECO:0000256" key="9">
    <source>
        <dbReference type="SAM" id="MobiDB-lite"/>
    </source>
</evidence>
<dbReference type="Gene3D" id="3.10.129.110">
    <property type="entry name" value="Polyketide synthase dehydratase"/>
    <property type="match status" value="1"/>
</dbReference>
<sequence>MDPNVPIAIIGMSCRFPGNVKVPEDLWKLCAEGRTGWSKIPASRFNLDGVYHPNAAKTNTTNVIGGHFLEEDLALFDAGFFNLSSEVASSLDPQYRLQLESTYEALESAGLTMEHVAGSNTSVFAGTFFRDYSEAQTRDGETLPRLFLLGVGSAMASNRISHFYDLRGASMTIDTGCSTTLIALHQGCQSLRTGESDMSIVGGANVMLNPDNFVVMSNISLLGKTGKSYAFDNRAEGYGRGEGSATVILKRLDDALRDGDPIRSIIRTSGTNQDGKTETVTTPSQRAQEELIRACYEKAGLDPAQTAYFEAHGTGTRTGDPIEARAIASVFREHKSRTEPLLVGSVKTNVGHTETTSGLASIIKVALALEKGQIPPSANFEKPNEEIDLDDWHMKIPTKLEEWPKGTIRRASVNNFGYGGANCHVVMQDCQSFIDPKSAEAKHIAHKTNGTHANGTDANGSNNKSAVSRINNTDGINGTNGIKGVNSTNGINGHHTSHTPRIIILSGKDETACEAVASNLRDYLLKSEQANDESFFASLAYTLSQRRSIFPWVSAQPAQNVSELIGLIDSGKMKPGRRMDRPPRLGFVFTGQGAQWFAMGRELFDAYPVFKGCLLEAEGYLKALGATWSLTEELKRDEKSSRVSDVALSTPLSVALQIALARLLQSWGITPSAVTSHSSGEMAAACAVGALSLDSTMASVLSRGELVGEVTQFAERKGGMIAVGLSPEDTEPYLERVSSGQLVAACMNSPTSTTVSGDASAIEELERMLHDEHIFARRLKVDAAWHSHHVQPIAKPYRAYLEKYVPPVNGELTDIVYSSPTTGTRIGSLATINRPQHWVDSLTSPVQFVQAFRNMCFGDESDDAACEVDAVIEVGPHAALSGPIHEIKSTLPQFRNRSEISYHTCLVRKSNAVATMQALACELVRKGYPVNMEAVNFPHGRIGGGRGRGSGGRSRSGNKNADVHENGNGGKFKTEGEGEGEGTLKVKVEVLHSLPSYPWTHSTRHWSEPRLNRAWRERGGKPHDLLGSLALGCNILTPSWRHVIRATDVPWVNDHLVQGNVIYPGAGYLCMAIEGASAQARVQQPQTAIQGYQLRDVDILQALVIPESAEGVEVQLTLRPCNVKDLYATGWQEFSVSSVSSASHWLEHCKGLIKVDIQQKAQVQHGALITKDHYRRRIDPMDVYASLRSAGIYHGPIFQNLRGIRGRDKQSLSVFVVADTASTMPYQHQSPHIIHPTTLDTVFQAAYTALPGAGSKSQSSQIPKSIKHLWIAHSISSAPGHTFNAYTNVNRATPQTFEADMSVVNDGELGAPLITVNGFVCQSIGNAPIQADSLEDQLFIAEKWVPDISFLKPAFFKQQLSCHISSIEAENLLDLRQLCIHFISDALERLTAEDVKRLDSHLKKFYVWMKLQVELAGRDELAPGSTYWHKAAPDQITVLKDKVYAASVNGELLCKLGSELVSILRQERTPQDLLVEDGMLNKFYENSLKLDRSLHQVCGVLKHIVHKNPRAKILEIGAGSGSFTAPILATLGEDNSDDGPLALSYDFTDISSGVFESAKEKFKNWKNLVRYKKLDVEQDPLKQGFDEGSYDVIIACRVLSATKSMQNTMSNVRKLLKPSGKLLMVETTQDQLDTQFSFSLLPSWWLSEEEERKFSPSLTVGMWDRCLRETGFSGVDIEVPDCDEPDLYSYSVIMSTANSQSTKLNSDIVLVTRNLTPISWMDALSTSIAEATGVAPSIEPLEGVRGNSKSIYVFLGDTEGPFLKNLDSAQFEAIKALCSTSKGVLWVSRGGTVGCEQVDSSMHVGFFRCLRWEYSGKRLASVDLDPNQSPWSFESIPTITDVFSKVFCEWSTAEDIDFEFADRDGLISVLRYHKDISTDSAAFPNAAELTMAKMEPFAQLGRPLRLFIGSPGLLDSLAWGDDPDAGKELEPDIVEVQAKAFGLNFRDVMVAMGQLNRDIMGFECSGYISRVGSNAKLQGYKPGDRVAMLLRGHWGTFARVHHSSVVKIPDDMTFEVAASLPVSFCTAYISVFDIARLRRGEKILIHAATGAFAQAAIVLAKHVGAEIFVTVGTEAKRQFVIKTYGIQPDHIFSSRDTSFAPGILAMTEGKGVDVVLNSLSGILLQESVNCLAPFGRFVEVGKRDFEANSLLDMGAFTRSISFSSFDLLAFSDTRYPEIQDVLKDVIRLFEQKVIVPVDPITVYPVSELERTYRLMQVGKHMGKIVIAMNPEDIVPVLPKTPSVKLRPDSSYLVVGGLGGIGRSVCHWMVSHGAKNIVVISRSASSQEKAAPFLAEIGKNGCKVKVTACDITDEYQLAEVLKACSFEMPPICGVIQAAMVLEDSILERMSLGNFNAGIRPKVQGTWNLHNQMSGLEIDFFIMLSSIVGVTGNASQSAYAAGGTFQDALAKYRTSKGLPCVAIDLGQTKSVGVVAESVGMAQQLSRKGLTMLSEDVVLSTIEYAILHPFSTQLSIGFNTGSGPHWEDSVYTRDLRFSLLRYRKQTSSNVNKSAAGDLGSRIAAASTLDEAVEAVVGGLTKKLMDSFMILESDVDPSKSLASYGVDSLVAVELRNMLALRAGAEVSIFDIMQSSSITALAATVALKSSHTDPLLVLS</sequence>
<dbReference type="InterPro" id="IPR036736">
    <property type="entry name" value="ACP-like_sf"/>
</dbReference>
<dbReference type="InterPro" id="IPR014043">
    <property type="entry name" value="Acyl_transferase_dom"/>
</dbReference>
<dbReference type="InterPro" id="IPR042104">
    <property type="entry name" value="PKS_dehydratase_sf"/>
</dbReference>
<dbReference type="SUPFAM" id="SSF55048">
    <property type="entry name" value="Probable ACP-binding domain of malonyl-CoA ACP transacylase"/>
    <property type="match status" value="1"/>
</dbReference>
<dbReference type="SMART" id="SM00822">
    <property type="entry name" value="PKS_KR"/>
    <property type="match status" value="1"/>
</dbReference>
<reference evidence="13 14" key="1">
    <citation type="submission" date="2016-03" db="EMBL/GenBank/DDBJ databases">
        <title>Comparative genomics of Pseudogymnoascus destructans, the fungus causing white-nose syndrome of bats.</title>
        <authorList>
            <person name="Palmer J.M."/>
            <person name="Drees K.P."/>
            <person name="Foster J.T."/>
            <person name="Lindner D.L."/>
        </authorList>
    </citation>
    <scope>NUCLEOTIDE SEQUENCE [LARGE SCALE GENOMIC DNA]</scope>
    <source>
        <strain evidence="13 14">UAMH 10579</strain>
    </source>
</reference>
<dbReference type="Gene3D" id="3.40.50.720">
    <property type="entry name" value="NAD(P)-binding Rossmann-like Domain"/>
    <property type="match status" value="1"/>
</dbReference>
<dbReference type="GO" id="GO:0031177">
    <property type="term" value="F:phosphopantetheine binding"/>
    <property type="evidence" value="ECO:0007669"/>
    <property type="project" value="InterPro"/>
</dbReference>
<dbReference type="InterPro" id="IPR013154">
    <property type="entry name" value="ADH-like_N"/>
</dbReference>
<evidence type="ECO:0000256" key="4">
    <source>
        <dbReference type="ARBA" id="ARBA00022857"/>
    </source>
</evidence>
<dbReference type="GO" id="GO:0016491">
    <property type="term" value="F:oxidoreductase activity"/>
    <property type="evidence" value="ECO:0007669"/>
    <property type="project" value="UniProtKB-KW"/>
</dbReference>
<dbReference type="SMART" id="SM00825">
    <property type="entry name" value="PKS_KS"/>
    <property type="match status" value="1"/>
</dbReference>
<reference evidence="14" key="2">
    <citation type="journal article" date="2018" name="Nat. Commun.">
        <title>Extreme sensitivity to ultraviolet light in the fungal pathogen causing white-nose syndrome of bats.</title>
        <authorList>
            <person name="Palmer J.M."/>
            <person name="Drees K.P."/>
            <person name="Foster J.T."/>
            <person name="Lindner D.L."/>
        </authorList>
    </citation>
    <scope>NUCLEOTIDE SEQUENCE [LARGE SCALE GENOMIC DNA]</scope>
    <source>
        <strain evidence="14">UAMH 10579</strain>
    </source>
</reference>
<dbReference type="PROSITE" id="PS52004">
    <property type="entry name" value="KS3_2"/>
    <property type="match status" value="1"/>
</dbReference>
<keyword evidence="14" id="KW-1185">Reference proteome</keyword>
<dbReference type="InterPro" id="IPR029063">
    <property type="entry name" value="SAM-dependent_MTases_sf"/>
</dbReference>
<dbReference type="InterPro" id="IPR013968">
    <property type="entry name" value="PKS_KR"/>
</dbReference>
<dbReference type="InterPro" id="IPR020806">
    <property type="entry name" value="PKS_PP-bd"/>
</dbReference>
<dbReference type="InterPro" id="IPR020843">
    <property type="entry name" value="ER"/>
</dbReference>
<feature type="domain" description="PKS/mFAS DH" evidence="12">
    <location>
        <begin position="1023"/>
        <end position="1330"/>
    </location>
</feature>
<dbReference type="InterPro" id="IPR049900">
    <property type="entry name" value="PKS_mFAS_DH"/>
</dbReference>
<feature type="region of interest" description="Disordered" evidence="9">
    <location>
        <begin position="267"/>
        <end position="286"/>
    </location>
</feature>
<dbReference type="OrthoDB" id="329835at2759"/>
<dbReference type="GeneID" id="28833754"/>
<dbReference type="Pfam" id="PF21089">
    <property type="entry name" value="PKS_DH_N"/>
    <property type="match status" value="1"/>
</dbReference>
<feature type="region of interest" description="Disordered" evidence="9">
    <location>
        <begin position="941"/>
        <end position="980"/>
    </location>
</feature>
<dbReference type="InterPro" id="IPR009081">
    <property type="entry name" value="PP-bd_ACP"/>
</dbReference>
<dbReference type="SUPFAM" id="SSF50129">
    <property type="entry name" value="GroES-like"/>
    <property type="match status" value="1"/>
</dbReference>
<dbReference type="CDD" id="cd00833">
    <property type="entry name" value="PKS"/>
    <property type="match status" value="1"/>
</dbReference>
<proteinExistence type="predicted"/>
<accession>A0A2P2SXH0</accession>
<dbReference type="InterPro" id="IPR020807">
    <property type="entry name" value="PKS_DH"/>
</dbReference>
<dbReference type="InterPro" id="IPR020841">
    <property type="entry name" value="PKS_Beta-ketoAc_synthase_dom"/>
</dbReference>
<evidence type="ECO:0000259" key="12">
    <source>
        <dbReference type="PROSITE" id="PS52019"/>
    </source>
</evidence>
<evidence type="ECO:0000256" key="6">
    <source>
        <dbReference type="ARBA" id="ARBA00023268"/>
    </source>
</evidence>
<dbReference type="SUPFAM" id="SSF52151">
    <property type="entry name" value="FabD/lysophospholipase-like"/>
    <property type="match status" value="1"/>
</dbReference>
<keyword evidence="7" id="KW-0012">Acyltransferase</keyword>
<dbReference type="InterPro" id="IPR036291">
    <property type="entry name" value="NAD(P)-bd_dom_sf"/>
</dbReference>
<dbReference type="CDD" id="cd05195">
    <property type="entry name" value="enoyl_red"/>
    <property type="match status" value="1"/>
</dbReference>
<dbReference type="Pfam" id="PF08240">
    <property type="entry name" value="ADH_N"/>
    <property type="match status" value="1"/>
</dbReference>
<feature type="compositionally biased region" description="Gly residues" evidence="9">
    <location>
        <begin position="941"/>
        <end position="954"/>
    </location>
</feature>
<dbReference type="SMART" id="SM00829">
    <property type="entry name" value="PKS_ER"/>
    <property type="match status" value="1"/>
</dbReference>
<gene>
    <name evidence="13" type="ORF">VE01_00368</name>
</gene>
<dbReference type="PANTHER" id="PTHR43775:SF29">
    <property type="entry name" value="ASPERFURANONE POLYKETIDE SYNTHASE AFOG-RELATED"/>
    <property type="match status" value="1"/>
</dbReference>
<dbReference type="InterPro" id="IPR006162">
    <property type="entry name" value="Ppantetheine_attach_site"/>
</dbReference>
<feature type="domain" description="Ketosynthase family 3 (KS3)" evidence="11">
    <location>
        <begin position="4"/>
        <end position="429"/>
    </location>
</feature>
<feature type="active site" description="Proton donor; for dehydratase activity" evidence="8">
    <location>
        <position position="1240"/>
    </location>
</feature>
<keyword evidence="4" id="KW-0521">NADP</keyword>
<dbReference type="InterPro" id="IPR049552">
    <property type="entry name" value="PKS_DH_N"/>
</dbReference>
<dbReference type="GO" id="GO:1901336">
    <property type="term" value="P:lactone biosynthetic process"/>
    <property type="evidence" value="ECO:0007669"/>
    <property type="project" value="UniProtKB-ARBA"/>
</dbReference>
<feature type="domain" description="Carrier" evidence="10">
    <location>
        <begin position="2523"/>
        <end position="2604"/>
    </location>
</feature>
<dbReference type="Pfam" id="PF02801">
    <property type="entry name" value="Ketoacyl-synt_C"/>
    <property type="match status" value="1"/>
</dbReference>
<organism evidence="13 14">
    <name type="scientific">Pseudogymnoascus verrucosus</name>
    <dbReference type="NCBI Taxonomy" id="342668"/>
    <lineage>
        <taxon>Eukaryota</taxon>
        <taxon>Fungi</taxon>
        <taxon>Dikarya</taxon>
        <taxon>Ascomycota</taxon>
        <taxon>Pezizomycotina</taxon>
        <taxon>Leotiomycetes</taxon>
        <taxon>Thelebolales</taxon>
        <taxon>Thelebolaceae</taxon>
        <taxon>Pseudogymnoascus</taxon>
    </lineage>
</organism>
<dbReference type="PROSITE" id="PS52019">
    <property type="entry name" value="PKS_MFAS_DH"/>
    <property type="match status" value="1"/>
</dbReference>
<keyword evidence="6" id="KW-0511">Multifunctional enzyme</keyword>
<dbReference type="InterPro" id="IPR016036">
    <property type="entry name" value="Malonyl_transacylase_ACP-bd"/>
</dbReference>
<keyword evidence="2" id="KW-0597">Phosphoprotein</keyword>
<dbReference type="Pfam" id="PF16197">
    <property type="entry name" value="KAsynt_C_assoc"/>
    <property type="match status" value="1"/>
</dbReference>
<dbReference type="SMART" id="SM00827">
    <property type="entry name" value="PKS_AT"/>
    <property type="match status" value="1"/>
</dbReference>
<dbReference type="EMBL" id="KV460206">
    <property type="protein sequence ID" value="OBU01530.1"/>
    <property type="molecule type" value="Genomic_DNA"/>
</dbReference>
<evidence type="ECO:0000259" key="10">
    <source>
        <dbReference type="PROSITE" id="PS50075"/>
    </source>
</evidence>
<evidence type="ECO:0000256" key="3">
    <source>
        <dbReference type="ARBA" id="ARBA00022679"/>
    </source>
</evidence>
<name>A0A2P2SXH0_9PEZI</name>
<dbReference type="Pfam" id="PF14765">
    <property type="entry name" value="PS-DH"/>
    <property type="match status" value="1"/>
</dbReference>
<dbReference type="Pfam" id="PF23114">
    <property type="entry name" value="NAD-bd_HRPKS_sdrA"/>
    <property type="match status" value="1"/>
</dbReference>
<dbReference type="Pfam" id="PF13602">
    <property type="entry name" value="ADH_zinc_N_2"/>
    <property type="match status" value="1"/>
</dbReference>
<keyword evidence="3" id="KW-0808">Transferase</keyword>
<dbReference type="PROSITE" id="PS00012">
    <property type="entry name" value="PHOSPHOPANTETHEINE"/>
    <property type="match status" value="1"/>
</dbReference>
<dbReference type="InterPro" id="IPR050091">
    <property type="entry name" value="PKS_NRPS_Biosynth_Enz"/>
</dbReference>
<keyword evidence="5" id="KW-0560">Oxidoreductase</keyword>
<evidence type="ECO:0000256" key="5">
    <source>
        <dbReference type="ARBA" id="ARBA00023002"/>
    </source>
</evidence>
<dbReference type="PROSITE" id="PS50075">
    <property type="entry name" value="CARRIER"/>
    <property type="match status" value="1"/>
</dbReference>
<dbReference type="InterPro" id="IPR014030">
    <property type="entry name" value="Ketoacyl_synth_N"/>
</dbReference>
<dbReference type="Gene3D" id="1.10.1200.10">
    <property type="entry name" value="ACP-like"/>
    <property type="match status" value="1"/>
</dbReference>
<dbReference type="Proteomes" id="UP000091956">
    <property type="component" value="Unassembled WGS sequence"/>
</dbReference>
<dbReference type="PANTHER" id="PTHR43775">
    <property type="entry name" value="FATTY ACID SYNTHASE"/>
    <property type="match status" value="1"/>
</dbReference>
<dbReference type="InterPro" id="IPR056501">
    <property type="entry name" value="NAD-bd_HRPKS_sdrA"/>
</dbReference>
<evidence type="ECO:0000256" key="2">
    <source>
        <dbReference type="ARBA" id="ARBA00022553"/>
    </source>
</evidence>
<evidence type="ECO:0000313" key="13">
    <source>
        <dbReference type="EMBL" id="OBU01530.1"/>
    </source>
</evidence>
<dbReference type="InterPro" id="IPR057326">
    <property type="entry name" value="KR_dom"/>
</dbReference>
<dbReference type="SUPFAM" id="SSF53901">
    <property type="entry name" value="Thiolase-like"/>
    <property type="match status" value="1"/>
</dbReference>
<dbReference type="SUPFAM" id="SSF53335">
    <property type="entry name" value="S-adenosyl-L-methionine-dependent methyltransferases"/>
    <property type="match status" value="1"/>
</dbReference>
<dbReference type="Pfam" id="PF08242">
    <property type="entry name" value="Methyltransf_12"/>
    <property type="match status" value="1"/>
</dbReference>
<dbReference type="InterPro" id="IPR049551">
    <property type="entry name" value="PKS_DH_C"/>
</dbReference>
<dbReference type="Pfam" id="PF00109">
    <property type="entry name" value="ketoacyl-synt"/>
    <property type="match status" value="1"/>
</dbReference>
<dbReference type="Gene3D" id="3.40.47.10">
    <property type="match status" value="1"/>
</dbReference>
<evidence type="ECO:0000256" key="7">
    <source>
        <dbReference type="ARBA" id="ARBA00023315"/>
    </source>
</evidence>
<feature type="region of interest" description="C-terminal hotdog fold" evidence="8">
    <location>
        <begin position="1173"/>
        <end position="1330"/>
    </location>
</feature>
<dbReference type="STRING" id="342668.A0A2P2SXH0"/>
<dbReference type="InterPro" id="IPR016039">
    <property type="entry name" value="Thiolase-like"/>
</dbReference>
<feature type="region of interest" description="N-terminal hotdog fold" evidence="8">
    <location>
        <begin position="1023"/>
        <end position="1160"/>
    </location>
</feature>
<dbReference type="Pfam" id="PF00698">
    <property type="entry name" value="Acyl_transf_1"/>
    <property type="match status" value="1"/>
</dbReference>
<dbReference type="InterPro" id="IPR013217">
    <property type="entry name" value="Methyltransf_12"/>
</dbReference>
<dbReference type="InterPro" id="IPR014031">
    <property type="entry name" value="Ketoacyl_synth_C"/>
</dbReference>
<dbReference type="FunFam" id="3.40.50.720:FF:000209">
    <property type="entry name" value="Polyketide synthase Pks12"/>
    <property type="match status" value="1"/>
</dbReference>